<dbReference type="EMBL" id="JAFBEE010000005">
    <property type="protein sequence ID" value="MBM7614668.1"/>
    <property type="molecule type" value="Genomic_DNA"/>
</dbReference>
<dbReference type="Proteomes" id="UP001314796">
    <property type="component" value="Unassembled WGS sequence"/>
</dbReference>
<name>A0ABS2NNZ5_9FIRM</name>
<evidence type="ECO:0000313" key="2">
    <source>
        <dbReference type="Proteomes" id="UP001314796"/>
    </source>
</evidence>
<accession>A0ABS2NNZ5</accession>
<sequence length="105" mass="12217">MEKKRRLKKDKRYVNLILMLLLFVLISGIVATDYALRDMMALFDGGRLFTYQQQGNLHHFEVFGDQFYIDQEQVVAGVKRSIQWGKVYGGNVIEKVKQLIMKMSG</sequence>
<dbReference type="RefSeq" id="WP_204401094.1">
    <property type="nucleotide sequence ID" value="NZ_JAFBEE010000005.1"/>
</dbReference>
<proteinExistence type="predicted"/>
<gene>
    <name evidence="1" type="ORF">JOC73_001180</name>
</gene>
<reference evidence="1 2" key="1">
    <citation type="submission" date="2021-01" db="EMBL/GenBank/DDBJ databases">
        <title>Genomic Encyclopedia of Type Strains, Phase IV (KMG-IV): sequencing the most valuable type-strain genomes for metagenomic binning, comparative biology and taxonomic classification.</title>
        <authorList>
            <person name="Goeker M."/>
        </authorList>
    </citation>
    <scope>NUCLEOTIDE SEQUENCE [LARGE SCALE GENOMIC DNA]</scope>
    <source>
        <strain evidence="1 2">DSM 25890</strain>
    </source>
</reference>
<keyword evidence="2" id="KW-1185">Reference proteome</keyword>
<organism evidence="1 2">
    <name type="scientific">Alkaliphilus hydrothermalis</name>
    <dbReference type="NCBI Taxonomy" id="1482730"/>
    <lineage>
        <taxon>Bacteria</taxon>
        <taxon>Bacillati</taxon>
        <taxon>Bacillota</taxon>
        <taxon>Clostridia</taxon>
        <taxon>Peptostreptococcales</taxon>
        <taxon>Natronincolaceae</taxon>
        <taxon>Alkaliphilus</taxon>
    </lineage>
</organism>
<protein>
    <submittedName>
        <fullName evidence="1">Uncharacterized protein</fullName>
    </submittedName>
</protein>
<comment type="caution">
    <text evidence="1">The sequence shown here is derived from an EMBL/GenBank/DDBJ whole genome shotgun (WGS) entry which is preliminary data.</text>
</comment>
<evidence type="ECO:0000313" key="1">
    <source>
        <dbReference type="EMBL" id="MBM7614668.1"/>
    </source>
</evidence>